<dbReference type="GO" id="GO:0016811">
    <property type="term" value="F:hydrolase activity, acting on carbon-nitrogen (but not peptide) bonds, in linear amides"/>
    <property type="evidence" value="ECO:0007669"/>
    <property type="project" value="TreeGrafter"/>
</dbReference>
<name>A0A7G1Q9M7_9GAMM</name>
<dbReference type="CDD" id="cd07197">
    <property type="entry name" value="nitrilase"/>
    <property type="match status" value="2"/>
</dbReference>
<accession>A0A7G1Q9M7</accession>
<protein>
    <submittedName>
        <fullName evidence="3">Amidohydrolase</fullName>
    </submittedName>
</protein>
<sequence length="568" mass="63715">MKSYEYRAAAVQTLAKMGDVEANLEICAHYVKQAAQQNIRVIVFPECMNVGYLYDSQPHARQIAETIKDGKFIHGLAKLARQYDVYIASGLSEWDPQAEKIFNTGILLDRKGELVVHYHKQFLTTHDQNWFKFGERGFPVVETELGRVGMMICFDGRIPEIPRCTALKGAQVILDMANFFLIDQAELWRPARALENGVWICAATKAGQERSIYYPGGSMIVDPRGEVKAKVAWDIHGMAISNIDPTLADDKHYALTADKFTDRRPDTYGILTKPYEQTPVSKTSVEPIIPSQMTFNMAAAQTHVCESHPTTLDRVIEQVTHGARFGIKVMVLPEYVASPNWRIDEAEARRLAGMNQELLQKFAEVCKTEKCALLVPNVEEVDSKLYPTSFLIGLEGEIIMSYRKVHLFSDEQQWGTAGSEYPVVNTSYGRMGIMMGYDGLFPEAARCLGVNGADVILWPTRMQDKKERKYLLVPRAADNRCAVILANRVDAPYGGGSMVALPAQFPVWDVDKIAPNYPDMHKIVLEVVEIASARQKNMMANVHMFAKRQPWTYGALTAQHKVVSVAGK</sequence>
<gene>
    <name evidence="3" type="ORF">NSCAC_0992</name>
</gene>
<evidence type="ECO:0000259" key="2">
    <source>
        <dbReference type="PROSITE" id="PS50263"/>
    </source>
</evidence>
<dbReference type="AlphaFoldDB" id="A0A7G1Q9M7"/>
<evidence type="ECO:0000313" key="4">
    <source>
        <dbReference type="Proteomes" id="UP000516072"/>
    </source>
</evidence>
<reference evidence="3 4" key="1">
    <citation type="submission" date="2020-03" db="EMBL/GenBank/DDBJ databases">
        <authorList>
            <person name="Picone N."/>
        </authorList>
    </citation>
    <scope>NUCLEOTIDE SEQUENCE [LARGE SCALE GENOMIC DNA]</scope>
    <source>
        <strain evidence="3">NSCAC1</strain>
    </source>
</reference>
<feature type="domain" description="CN hydrolase" evidence="2">
    <location>
        <begin position="6"/>
        <end position="245"/>
    </location>
</feature>
<dbReference type="EMBL" id="LR778175">
    <property type="protein sequence ID" value="CAB1276087.1"/>
    <property type="molecule type" value="Genomic_DNA"/>
</dbReference>
<feature type="domain" description="CN hydrolase" evidence="2">
    <location>
        <begin position="293"/>
        <end position="532"/>
    </location>
</feature>
<evidence type="ECO:0000313" key="3">
    <source>
        <dbReference type="EMBL" id="CAB1276087.1"/>
    </source>
</evidence>
<dbReference type="InterPro" id="IPR050345">
    <property type="entry name" value="Aliph_Amidase/BUP"/>
</dbReference>
<organism evidence="3 4">
    <name type="scientific">Candidatus Nitrosacidococcus tergens</name>
    <dbReference type="NCBI Taxonomy" id="553981"/>
    <lineage>
        <taxon>Bacteria</taxon>
        <taxon>Pseudomonadati</taxon>
        <taxon>Pseudomonadota</taxon>
        <taxon>Gammaproteobacteria</taxon>
        <taxon>Chromatiales</taxon>
        <taxon>Chromatiaceae</taxon>
        <taxon>Candidatus Nitrosacidococcus</taxon>
    </lineage>
</organism>
<evidence type="ECO:0000256" key="1">
    <source>
        <dbReference type="ARBA" id="ARBA00022801"/>
    </source>
</evidence>
<dbReference type="Proteomes" id="UP000516072">
    <property type="component" value="Chromosome"/>
</dbReference>
<dbReference type="PROSITE" id="PS50263">
    <property type="entry name" value="CN_HYDROLASE"/>
    <property type="match status" value="2"/>
</dbReference>
<keyword evidence="4" id="KW-1185">Reference proteome</keyword>
<dbReference type="PANTHER" id="PTHR43674:SF2">
    <property type="entry name" value="BETA-UREIDOPROPIONASE"/>
    <property type="match status" value="1"/>
</dbReference>
<dbReference type="SUPFAM" id="SSF56317">
    <property type="entry name" value="Carbon-nitrogen hydrolase"/>
    <property type="match status" value="2"/>
</dbReference>
<dbReference type="Pfam" id="PF00795">
    <property type="entry name" value="CN_hydrolase"/>
    <property type="match status" value="2"/>
</dbReference>
<dbReference type="PANTHER" id="PTHR43674">
    <property type="entry name" value="NITRILASE C965.09-RELATED"/>
    <property type="match status" value="1"/>
</dbReference>
<dbReference type="InterPro" id="IPR003010">
    <property type="entry name" value="C-N_Hydrolase"/>
</dbReference>
<dbReference type="Gene3D" id="3.60.110.10">
    <property type="entry name" value="Carbon-nitrogen hydrolase"/>
    <property type="match status" value="2"/>
</dbReference>
<dbReference type="KEGG" id="ntg:NSCAC_0992"/>
<dbReference type="InterPro" id="IPR036526">
    <property type="entry name" value="C-N_Hydrolase_sf"/>
</dbReference>
<dbReference type="RefSeq" id="WP_197743735.1">
    <property type="nucleotide sequence ID" value="NZ_LR778175.1"/>
</dbReference>
<proteinExistence type="predicted"/>
<keyword evidence="1 3" id="KW-0378">Hydrolase</keyword>